<dbReference type="RefSeq" id="WP_132119526.1">
    <property type="nucleotide sequence ID" value="NZ_SLWS01000005.1"/>
</dbReference>
<evidence type="ECO:0008006" key="3">
    <source>
        <dbReference type="Google" id="ProtNLM"/>
    </source>
</evidence>
<name>A0A4R2JFV7_9PSEU</name>
<reference evidence="1 2" key="1">
    <citation type="submission" date="2019-03" db="EMBL/GenBank/DDBJ databases">
        <title>Genomic Encyclopedia of Type Strains, Phase IV (KMG-IV): sequencing the most valuable type-strain genomes for metagenomic binning, comparative biology and taxonomic classification.</title>
        <authorList>
            <person name="Goeker M."/>
        </authorList>
    </citation>
    <scope>NUCLEOTIDE SEQUENCE [LARGE SCALE GENOMIC DNA]</scope>
    <source>
        <strain evidence="1 2">DSM 45934</strain>
    </source>
</reference>
<keyword evidence="2" id="KW-1185">Reference proteome</keyword>
<dbReference type="OrthoDB" id="3192636at2"/>
<sequence length="196" mass="21707">MVADPAKLRRELNAIAVRQLGFFTAKQALVVGYSYAAQKYHTDRGSWHRVGRGLFRLPDWPASDVDQYVLLRLWSNDRAVVSHDSALALHDLGDANPRLIHLIVPLNFRAEDPAVVLHKAVLPAEDIEDRTEYRVTTVNRTLLDVAAGDISQDQLNAAVSDALTRGAASPRLLRERSDEPGDRAALRIERALVAAT</sequence>
<dbReference type="AlphaFoldDB" id="A0A4R2JFV7"/>
<protein>
    <recommendedName>
        <fullName evidence="3">Transcriptional regulator, AbiEi antitoxin, Type IV TA system</fullName>
    </recommendedName>
</protein>
<proteinExistence type="predicted"/>
<evidence type="ECO:0000313" key="1">
    <source>
        <dbReference type="EMBL" id="TCO58643.1"/>
    </source>
</evidence>
<comment type="caution">
    <text evidence="1">The sequence shown here is derived from an EMBL/GenBank/DDBJ whole genome shotgun (WGS) entry which is preliminary data.</text>
</comment>
<organism evidence="1 2">
    <name type="scientific">Actinocrispum wychmicini</name>
    <dbReference type="NCBI Taxonomy" id="1213861"/>
    <lineage>
        <taxon>Bacteria</taxon>
        <taxon>Bacillati</taxon>
        <taxon>Actinomycetota</taxon>
        <taxon>Actinomycetes</taxon>
        <taxon>Pseudonocardiales</taxon>
        <taxon>Pseudonocardiaceae</taxon>
        <taxon>Actinocrispum</taxon>
    </lineage>
</organism>
<accession>A0A4R2JFV7</accession>
<dbReference type="EMBL" id="SLWS01000005">
    <property type="protein sequence ID" value="TCO58643.1"/>
    <property type="molecule type" value="Genomic_DNA"/>
</dbReference>
<gene>
    <name evidence="1" type="ORF">EV192_105714</name>
</gene>
<dbReference type="Proteomes" id="UP000295680">
    <property type="component" value="Unassembled WGS sequence"/>
</dbReference>
<evidence type="ECO:0000313" key="2">
    <source>
        <dbReference type="Proteomes" id="UP000295680"/>
    </source>
</evidence>